<accession>A0ABW0AAD8</accession>
<dbReference type="InterPro" id="IPR043128">
    <property type="entry name" value="Rev_trsase/Diguanyl_cyclase"/>
</dbReference>
<keyword evidence="13" id="KW-1185">Reference proteome</keyword>
<comment type="similarity">
    <text evidence="9">Belongs to the bacterial reverse transcriptase family.</text>
</comment>
<dbReference type="EMBL" id="JBHSKJ010000040">
    <property type="protein sequence ID" value="MFC5150016.1"/>
    <property type="molecule type" value="Genomic_DNA"/>
</dbReference>
<dbReference type="InterPro" id="IPR051083">
    <property type="entry name" value="GrpII_Intron_Splice-Mob/Def"/>
</dbReference>
<evidence type="ECO:0000256" key="9">
    <source>
        <dbReference type="ARBA" id="ARBA00034120"/>
    </source>
</evidence>
<name>A0ABW0AAD8_9ACTN</name>
<evidence type="ECO:0000256" key="7">
    <source>
        <dbReference type="ARBA" id="ARBA00023118"/>
    </source>
</evidence>
<evidence type="ECO:0000259" key="11">
    <source>
        <dbReference type="PROSITE" id="PS50878"/>
    </source>
</evidence>
<dbReference type="PANTHER" id="PTHR34047:SF3">
    <property type="entry name" value="BLR2052 PROTEIN"/>
    <property type="match status" value="1"/>
</dbReference>
<evidence type="ECO:0000256" key="6">
    <source>
        <dbReference type="ARBA" id="ARBA00022918"/>
    </source>
</evidence>
<reference evidence="13" key="1">
    <citation type="journal article" date="2019" name="Int. J. Syst. Evol. Microbiol.">
        <title>The Global Catalogue of Microorganisms (GCM) 10K type strain sequencing project: providing services to taxonomists for standard genome sequencing and annotation.</title>
        <authorList>
            <consortium name="The Broad Institute Genomics Platform"/>
            <consortium name="The Broad Institute Genome Sequencing Center for Infectious Disease"/>
            <person name="Wu L."/>
            <person name="Ma J."/>
        </authorList>
    </citation>
    <scope>NUCLEOTIDE SEQUENCE [LARGE SCALE GENOMIC DNA]</scope>
    <source>
        <strain evidence="13">CGMCC 4.1641</strain>
    </source>
</reference>
<dbReference type="NCBIfam" id="TIGR04416">
    <property type="entry name" value="group_II_RT_mat"/>
    <property type="match status" value="1"/>
</dbReference>
<evidence type="ECO:0000256" key="10">
    <source>
        <dbReference type="ARBA" id="ARBA00048173"/>
    </source>
</evidence>
<protein>
    <recommendedName>
        <fullName evidence="1">RNA-directed DNA polymerase</fullName>
        <ecNumber evidence="1">2.7.7.49</ecNumber>
    </recommendedName>
</protein>
<sequence length="370" mass="42415">MSGPEDKPFAISKRLVWEAYERVKANKGAAGVDGRSIEDFEKDLRGNLYKIWNRMSSGTYFPPPVKAVEIPKPGGTRILGVPTVADRIAQTVVALTLEPRTESIFHDDSYGYRPRRSALQAVERCRQRCWKKDWVLDLDVQKFFDSVDHALMVKAVEANTDQRWVVLYVKRWLVAPLQLPDGTLQERDRGTPQGSAISPVLANLFMHYAFDMFLVREFPSVDFERYADDAVVHCVTERQARQVWAALEARMEEVGLRLHPDKTKLVYCKDTRRRGSAEHTSFKFLGYTFGPRKARYPDGKAFASFLPAVSPEALKAMGQQVREWRIHRRTRLELIELADWINPIVSGWMTYYGRFYGRSCIPSCDASTPT</sequence>
<dbReference type="SUPFAM" id="SSF56672">
    <property type="entry name" value="DNA/RNA polymerases"/>
    <property type="match status" value="1"/>
</dbReference>
<dbReference type="PANTHER" id="PTHR34047">
    <property type="entry name" value="NUCLEAR INTRON MATURASE 1, MITOCHONDRIAL-RELATED"/>
    <property type="match status" value="1"/>
</dbReference>
<dbReference type="PROSITE" id="PS50878">
    <property type="entry name" value="RT_POL"/>
    <property type="match status" value="1"/>
</dbReference>
<evidence type="ECO:0000313" key="12">
    <source>
        <dbReference type="EMBL" id="MFC5150016.1"/>
    </source>
</evidence>
<evidence type="ECO:0000256" key="8">
    <source>
        <dbReference type="ARBA" id="ARBA00025589"/>
    </source>
</evidence>
<dbReference type="GO" id="GO:0003964">
    <property type="term" value="F:RNA-directed DNA polymerase activity"/>
    <property type="evidence" value="ECO:0007669"/>
    <property type="project" value="UniProtKB-KW"/>
</dbReference>
<evidence type="ECO:0000256" key="2">
    <source>
        <dbReference type="ARBA" id="ARBA00022679"/>
    </source>
</evidence>
<dbReference type="Pfam" id="PF08388">
    <property type="entry name" value="GIIM"/>
    <property type="match status" value="1"/>
</dbReference>
<dbReference type="InterPro" id="IPR043502">
    <property type="entry name" value="DNA/RNA_pol_sf"/>
</dbReference>
<dbReference type="InterPro" id="IPR030931">
    <property type="entry name" value="Group_II_RT_mat"/>
</dbReference>
<comment type="function">
    <text evidence="8">Poorly processive, error-prone DNA polymerase involved in untargeted mutagenesis. Copies undamaged DNA at stalled replication forks, which arise in vivo from mismatched or misaligned primer ends. These misaligned primers can be extended by PolIV. Exhibits no 3'-5' exonuclease (proofreading) activity. May be involved in translesional synthesis, in conjunction with the beta clamp from PolIII.</text>
</comment>
<keyword evidence="3 12" id="KW-0548">Nucleotidyltransferase</keyword>
<evidence type="ECO:0000256" key="1">
    <source>
        <dbReference type="ARBA" id="ARBA00012493"/>
    </source>
</evidence>
<evidence type="ECO:0000256" key="3">
    <source>
        <dbReference type="ARBA" id="ARBA00022695"/>
    </source>
</evidence>
<evidence type="ECO:0000256" key="5">
    <source>
        <dbReference type="ARBA" id="ARBA00022842"/>
    </source>
</evidence>
<comment type="catalytic activity">
    <reaction evidence="10">
        <text>DNA(n) + a 2'-deoxyribonucleoside 5'-triphosphate = DNA(n+1) + diphosphate</text>
        <dbReference type="Rhea" id="RHEA:22508"/>
        <dbReference type="Rhea" id="RHEA-COMP:17339"/>
        <dbReference type="Rhea" id="RHEA-COMP:17340"/>
        <dbReference type="ChEBI" id="CHEBI:33019"/>
        <dbReference type="ChEBI" id="CHEBI:61560"/>
        <dbReference type="ChEBI" id="CHEBI:173112"/>
        <dbReference type="EC" id="2.7.7.49"/>
    </reaction>
</comment>
<keyword evidence="2 12" id="KW-0808">Transferase</keyword>
<dbReference type="InterPro" id="IPR000123">
    <property type="entry name" value="Reverse_transcriptase_msDNA"/>
</dbReference>
<organism evidence="12 13">
    <name type="scientific">Streptomyces aureoversilis</name>
    <dbReference type="NCBI Taxonomy" id="67277"/>
    <lineage>
        <taxon>Bacteria</taxon>
        <taxon>Bacillati</taxon>
        <taxon>Actinomycetota</taxon>
        <taxon>Actinomycetes</taxon>
        <taxon>Kitasatosporales</taxon>
        <taxon>Streptomycetaceae</taxon>
        <taxon>Streptomyces</taxon>
    </lineage>
</organism>
<dbReference type="CDD" id="cd01651">
    <property type="entry name" value="RT_G2_intron"/>
    <property type="match status" value="1"/>
</dbReference>
<keyword evidence="4" id="KW-0479">Metal-binding</keyword>
<dbReference type="RefSeq" id="WP_382051076.1">
    <property type="nucleotide sequence ID" value="NZ_JBHSKJ010000040.1"/>
</dbReference>
<dbReference type="InterPro" id="IPR013597">
    <property type="entry name" value="Mat_intron_G2"/>
</dbReference>
<dbReference type="Proteomes" id="UP001596222">
    <property type="component" value="Unassembled WGS sequence"/>
</dbReference>
<proteinExistence type="inferred from homology"/>
<dbReference type="PRINTS" id="PR00866">
    <property type="entry name" value="RNADNAPOLMS"/>
</dbReference>
<evidence type="ECO:0000256" key="4">
    <source>
        <dbReference type="ARBA" id="ARBA00022723"/>
    </source>
</evidence>
<keyword evidence="5" id="KW-0460">Magnesium</keyword>
<dbReference type="EC" id="2.7.7.49" evidence="1"/>
<comment type="caution">
    <text evidence="12">The sequence shown here is derived from an EMBL/GenBank/DDBJ whole genome shotgun (WGS) entry which is preliminary data.</text>
</comment>
<keyword evidence="7" id="KW-0051">Antiviral defense</keyword>
<feature type="domain" description="Reverse transcriptase" evidence="11">
    <location>
        <begin position="51"/>
        <end position="289"/>
    </location>
</feature>
<dbReference type="Gene3D" id="3.30.70.270">
    <property type="match status" value="1"/>
</dbReference>
<gene>
    <name evidence="12" type="primary">ltrA</name>
    <name evidence="12" type="ORF">ACFPP6_35850</name>
</gene>
<keyword evidence="6 12" id="KW-0695">RNA-directed DNA polymerase</keyword>
<evidence type="ECO:0000313" key="13">
    <source>
        <dbReference type="Proteomes" id="UP001596222"/>
    </source>
</evidence>
<dbReference type="Pfam" id="PF00078">
    <property type="entry name" value="RVT_1"/>
    <property type="match status" value="1"/>
</dbReference>
<dbReference type="InterPro" id="IPR000477">
    <property type="entry name" value="RT_dom"/>
</dbReference>